<dbReference type="Proteomes" id="UP000039324">
    <property type="component" value="Unassembled WGS sequence"/>
</dbReference>
<accession>A0A0G4ISA6</accession>
<keyword evidence="2" id="KW-1185">Reference proteome</keyword>
<name>A0A0G4ISA6_PLABS</name>
<reference evidence="1 2" key="1">
    <citation type="submission" date="2015-02" db="EMBL/GenBank/DDBJ databases">
        <authorList>
            <person name="Chooi Y.-H."/>
        </authorList>
    </citation>
    <scope>NUCLEOTIDE SEQUENCE [LARGE SCALE GENOMIC DNA]</scope>
    <source>
        <strain evidence="1">E3</strain>
    </source>
</reference>
<proteinExistence type="predicted"/>
<dbReference type="EMBL" id="CDSF01000082">
    <property type="protein sequence ID" value="CEO98049.1"/>
    <property type="molecule type" value="Genomic_DNA"/>
</dbReference>
<dbReference type="AlphaFoldDB" id="A0A0G4ISA6"/>
<protein>
    <submittedName>
        <fullName evidence="1">Uncharacterized protein</fullName>
    </submittedName>
</protein>
<evidence type="ECO:0000313" key="1">
    <source>
        <dbReference type="EMBL" id="CEO98049.1"/>
    </source>
</evidence>
<organism evidence="1 2">
    <name type="scientific">Plasmodiophora brassicae</name>
    <name type="common">Clubroot disease agent</name>
    <dbReference type="NCBI Taxonomy" id="37360"/>
    <lineage>
        <taxon>Eukaryota</taxon>
        <taxon>Sar</taxon>
        <taxon>Rhizaria</taxon>
        <taxon>Endomyxa</taxon>
        <taxon>Phytomyxea</taxon>
        <taxon>Plasmodiophorida</taxon>
        <taxon>Plasmodiophoridae</taxon>
        <taxon>Plasmodiophora</taxon>
    </lineage>
</organism>
<gene>
    <name evidence="1" type="ORF">PBRA_006163</name>
</gene>
<sequence length="421" mass="46523">MRPVGCTVRNSRTVQVQSDSPTSEMVVEACKRCVIVLVLLAVRAATTLGPELYGWETHPGELVRVDLSWVTDPEMLTDEVLQSAAADLASAAFATSSHGSECSYRLFEFISPHNVGKFGHIRIPPCVIPRVATRAFGLFFLSLPQQYPRHGMQVLQSAYKSNDTELIRTLSTYKVECSLSAGDTYASLVTWAPMDTGGRPVAAGLRPPSSDDDSLWHVELYQGSHDNGSVRKIDVSVLRDIGAWSTDVVFKANIKLISLLFVLVEHGFQLVTSMTASDQVTIELSLEQAIAQATDLDPTWQLKLLEILARRGARMINVLEALIMSPAGRIKSALYLMKKYHMRPSFDPTYIERLINMGGPDNTRRAKLVLRYGGYTATLSNGKTPKELAMNIGNAQLAKLFEEYDGHAAYAVIFDTYVDHH</sequence>
<evidence type="ECO:0000313" key="2">
    <source>
        <dbReference type="Proteomes" id="UP000039324"/>
    </source>
</evidence>